<gene>
    <name evidence="2" type="ORF">Dda_7141</name>
</gene>
<evidence type="ECO:0000313" key="2">
    <source>
        <dbReference type="EMBL" id="KAJ6258222.1"/>
    </source>
</evidence>
<dbReference type="Gene3D" id="1.25.40.10">
    <property type="entry name" value="Tetratricopeptide repeat domain"/>
    <property type="match status" value="5"/>
</dbReference>
<dbReference type="PROSITE" id="PS50005">
    <property type="entry name" value="TPR"/>
    <property type="match status" value="7"/>
</dbReference>
<dbReference type="SUPFAM" id="SSF52540">
    <property type="entry name" value="P-loop containing nucleoside triphosphate hydrolases"/>
    <property type="match status" value="1"/>
</dbReference>
<dbReference type="Proteomes" id="UP001221413">
    <property type="component" value="Unassembled WGS sequence"/>
</dbReference>
<dbReference type="Gene3D" id="3.40.50.1580">
    <property type="entry name" value="Nucleoside phosphorylase domain"/>
    <property type="match status" value="1"/>
</dbReference>
<evidence type="ECO:0008006" key="4">
    <source>
        <dbReference type="Google" id="ProtNLM"/>
    </source>
</evidence>
<dbReference type="InterPro" id="IPR011990">
    <property type="entry name" value="TPR-like_helical_dom_sf"/>
</dbReference>
<dbReference type="Pfam" id="PF13374">
    <property type="entry name" value="TPR_10"/>
    <property type="match status" value="4"/>
</dbReference>
<dbReference type="InterPro" id="IPR035994">
    <property type="entry name" value="Nucleoside_phosphorylase_sf"/>
</dbReference>
<feature type="repeat" description="TPR" evidence="1">
    <location>
        <begin position="977"/>
        <end position="1010"/>
    </location>
</feature>
<accession>A0AAD6IXJ0</accession>
<name>A0AAD6IXJ0_DREDA</name>
<dbReference type="EMBL" id="JAQGDS010000009">
    <property type="protein sequence ID" value="KAJ6258222.1"/>
    <property type="molecule type" value="Genomic_DNA"/>
</dbReference>
<protein>
    <recommendedName>
        <fullName evidence="4">Nucleoside phosphorylase domain-containing protein</fullName>
    </recommendedName>
</protein>
<dbReference type="PANTHER" id="PTHR46082:SF11">
    <property type="entry name" value="AAA+ ATPASE DOMAIN-CONTAINING PROTEIN-RELATED"/>
    <property type="match status" value="1"/>
</dbReference>
<dbReference type="Gene3D" id="3.40.50.300">
    <property type="entry name" value="P-loop containing nucleotide triphosphate hydrolases"/>
    <property type="match status" value="1"/>
</dbReference>
<dbReference type="Pfam" id="PF13424">
    <property type="entry name" value="TPR_12"/>
    <property type="match status" value="5"/>
</dbReference>
<feature type="repeat" description="TPR" evidence="1">
    <location>
        <begin position="1019"/>
        <end position="1052"/>
    </location>
</feature>
<keyword evidence="3" id="KW-1185">Reference proteome</keyword>
<evidence type="ECO:0000256" key="1">
    <source>
        <dbReference type="PROSITE-ProRule" id="PRU00339"/>
    </source>
</evidence>
<dbReference type="InterPro" id="IPR019734">
    <property type="entry name" value="TPR_rpt"/>
</dbReference>
<dbReference type="SUPFAM" id="SSF48452">
    <property type="entry name" value="TPR-like"/>
    <property type="match status" value="3"/>
</dbReference>
<dbReference type="PROSITE" id="PS50293">
    <property type="entry name" value="TPR_REGION"/>
    <property type="match status" value="1"/>
</dbReference>
<dbReference type="PANTHER" id="PTHR46082">
    <property type="entry name" value="ATP/GTP-BINDING PROTEIN-RELATED"/>
    <property type="match status" value="1"/>
</dbReference>
<evidence type="ECO:0000313" key="3">
    <source>
        <dbReference type="Proteomes" id="UP001221413"/>
    </source>
</evidence>
<sequence length="1584" mass="178428">MDRRLDSKDYTIGWICALPVELAVAVAILDERHPLLPQDEQDKNAYEFGRVGSCNIIIACLPSGVYGVTSAASVAAQMRRSFPSIKAGLMVGIAGGAPVLPQRDIRLGDVVVSEPVPGFPGVVQYDFGKTVQEGRLVQTGVLNKPPKQFLTVVAKLKSESLLRQNNGINDIIAETLRRGAAPQEFSRPPNDSDRLFQADYDHPSESASCDGCEIGKVVERAPRPHDQPDIHYGLIASGNQVMKHGMTRDRLVREHGMLCFEMEAAGLMDELPSLVVRGICDYSDSHKNKSWQPYAALVAAIYAKQVLLQIPAASEREDEDTSGEQGRMERINFVVPFRMPYIRNRNFVGRAEELRRIYKYFKKPISTDIPSIYALTGTGGMGKTQIALEYAYRHHHDYTAVFWVNAANEDTIRTSFMGIMQLIVKEQARMMWPKSTPNFEIAASRLGIPGYINGKGLISAEPETIYDLETFHIQEYLPNHGGGAILITSRRPHFFPRVEQGGLDGLDRASATNLLLLNSAQSSDPREDGENEASELVEKLGFMPLAIMHAGCFISEAKMPLKEYLSSYDDMFMSIQSRKPRIGWDYRDDTTITTLELSFSEIEKQDVQAARLLLTCSYLNPAEISEDLWLDTPSDNDFRHKNNAKYYSQEQKRYTPHLEYMSQLIKPNISEMLLHQAQGLDLGNIGIIREIGKTLFMRGKLREALQFHKQLFSVCEKILGKSHEDTVLALWLVKINALDRGEDDGPDDILQRLEWILHSREKSLGKEHIVLLIGSALYYQGKYDEAMQYSQRAFTGLEKTLGNVHPLTLHAVHIVGLVLHRQGKYDDAMHWLQQALAGREEALGKDSLETLCTVDSIGGVFYSQGKYDEAIGWYERALAGREKVLGEGNPITHCTVNNIGEVFCKQGKYDEAMQWCKRALAGHEKALGRDHPSILGTVYRIGLVLYEQDKYDEAMQQYQRALTGKEKALGRDHPDMFYIIQSTGNVFVCQGKYDEAMEWYQRALAGFEKTSGQDHPETLHAVNNIGFVLCRQGKYDEAMRRYERALAGFEKALGKDHPSTLGTVDSIGSVLYGQGKYDEAMQQYQRALTGREKALGKDHPSTLGTVDSIGLVFERQGKYDEAMQWCKRALAGHEKALGRDHPSTLGTVYRIGLVLYGQDKYDEAMQWYERALAGKEKALGEDHPDTLGVVDRIGDVFLCQDKYDEAMQRYERALAGKEKALGEDHPDTLGAVNNIGLVFERQGKYDEAMQRYERALAGFEKALGEDHPATLDVINSIGVVLYGQRKYEEAMQWCKRALTGFEKALGKEHPSYLVTVKNMALLKRMPVDSKTDVRHLENIRTVIKICEAGEPPAKFYQLGKPVESIRDVMFSKPIWAEAPIALQIVEVIEICPSMQVVGAFGPSHVTLCPKGLVRSILRFWGPIDSHSPVFFNTATGSITNVKWMRIHARLWDQLRLQPALDVWFQEIAMIWLQPPADGVRLSGGGIRNFLPGRPPQVGLLLLQQLTSIWCSIKVRLAWWAEQTNTLRRRIIDDNSDDDESDSKSNTGSEWSWVCLNRANSWRVVLWCVVREKAKRATEREQWHA</sequence>
<comment type="caution">
    <text evidence="2">The sequence shown here is derived from an EMBL/GenBank/DDBJ whole genome shotgun (WGS) entry which is preliminary data.</text>
</comment>
<dbReference type="SMART" id="SM00028">
    <property type="entry name" value="TPR"/>
    <property type="match status" value="14"/>
</dbReference>
<dbReference type="GO" id="GO:0003824">
    <property type="term" value="F:catalytic activity"/>
    <property type="evidence" value="ECO:0007669"/>
    <property type="project" value="InterPro"/>
</dbReference>
<feature type="repeat" description="TPR" evidence="1">
    <location>
        <begin position="935"/>
        <end position="968"/>
    </location>
</feature>
<dbReference type="SUPFAM" id="SSF53167">
    <property type="entry name" value="Purine and uridine phosphorylases"/>
    <property type="match status" value="1"/>
</dbReference>
<dbReference type="InterPro" id="IPR027417">
    <property type="entry name" value="P-loop_NTPase"/>
</dbReference>
<proteinExistence type="predicted"/>
<reference evidence="2" key="1">
    <citation type="submission" date="2023-01" db="EMBL/GenBank/DDBJ databases">
        <title>The chitinases involved in constricting ring structure development in the nematode-trapping fungus Drechslerella dactyloides.</title>
        <authorList>
            <person name="Wang R."/>
            <person name="Zhang L."/>
            <person name="Tang P."/>
            <person name="Li S."/>
            <person name="Liang L."/>
        </authorList>
    </citation>
    <scope>NUCLEOTIDE SEQUENCE</scope>
    <source>
        <strain evidence="2">YMF1.00031</strain>
    </source>
</reference>
<feature type="repeat" description="TPR" evidence="1">
    <location>
        <begin position="1061"/>
        <end position="1094"/>
    </location>
</feature>
<keyword evidence="1" id="KW-0802">TPR repeat</keyword>
<dbReference type="InterPro" id="IPR053137">
    <property type="entry name" value="NLR-like"/>
</dbReference>
<feature type="repeat" description="TPR" evidence="1">
    <location>
        <begin position="1187"/>
        <end position="1220"/>
    </location>
</feature>
<feature type="repeat" description="TPR" evidence="1">
    <location>
        <begin position="1229"/>
        <end position="1262"/>
    </location>
</feature>
<dbReference type="GO" id="GO:0009116">
    <property type="term" value="P:nucleoside metabolic process"/>
    <property type="evidence" value="ECO:0007669"/>
    <property type="project" value="InterPro"/>
</dbReference>
<feature type="repeat" description="TPR" evidence="1">
    <location>
        <begin position="1145"/>
        <end position="1178"/>
    </location>
</feature>
<organism evidence="2 3">
    <name type="scientific">Drechslerella dactyloides</name>
    <name type="common">Nematode-trapping fungus</name>
    <name type="synonym">Arthrobotrys dactyloides</name>
    <dbReference type="NCBI Taxonomy" id="74499"/>
    <lineage>
        <taxon>Eukaryota</taxon>
        <taxon>Fungi</taxon>
        <taxon>Dikarya</taxon>
        <taxon>Ascomycota</taxon>
        <taxon>Pezizomycotina</taxon>
        <taxon>Orbiliomycetes</taxon>
        <taxon>Orbiliales</taxon>
        <taxon>Orbiliaceae</taxon>
        <taxon>Drechslerella</taxon>
    </lineage>
</organism>